<dbReference type="CDD" id="cd12381">
    <property type="entry name" value="RRM4_I_PABPs"/>
    <property type="match status" value="1"/>
</dbReference>
<dbReference type="InterPro" id="IPR002004">
    <property type="entry name" value="PABP_HYD_C"/>
</dbReference>
<evidence type="ECO:0000313" key="14">
    <source>
        <dbReference type="Proteomes" id="UP000467840"/>
    </source>
</evidence>
<feature type="domain" description="RRM" evidence="11">
    <location>
        <begin position="336"/>
        <end position="413"/>
    </location>
</feature>
<organism evidence="13 14">
    <name type="scientific">Hevea brasiliensis</name>
    <name type="common">Para rubber tree</name>
    <name type="synonym">Siphonia brasiliensis</name>
    <dbReference type="NCBI Taxonomy" id="3981"/>
    <lineage>
        <taxon>Eukaryota</taxon>
        <taxon>Viridiplantae</taxon>
        <taxon>Streptophyta</taxon>
        <taxon>Embryophyta</taxon>
        <taxon>Tracheophyta</taxon>
        <taxon>Spermatophyta</taxon>
        <taxon>Magnoliopsida</taxon>
        <taxon>eudicotyledons</taxon>
        <taxon>Gunneridae</taxon>
        <taxon>Pentapetalae</taxon>
        <taxon>rosids</taxon>
        <taxon>fabids</taxon>
        <taxon>Malpighiales</taxon>
        <taxon>Euphorbiaceae</taxon>
        <taxon>Crotonoideae</taxon>
        <taxon>Micrandreae</taxon>
        <taxon>Hevea</taxon>
    </lineage>
</organism>
<dbReference type="Pfam" id="PF00658">
    <property type="entry name" value="MLLE"/>
    <property type="match status" value="1"/>
</dbReference>
<feature type="domain" description="RRM" evidence="11">
    <location>
        <begin position="233"/>
        <end position="310"/>
    </location>
</feature>
<dbReference type="GO" id="GO:0004422">
    <property type="term" value="F:hypoxanthine phosphoribosyltransferase activity"/>
    <property type="evidence" value="ECO:0007669"/>
    <property type="project" value="InterPro"/>
</dbReference>
<keyword evidence="4" id="KW-0479">Metal-binding</keyword>
<evidence type="ECO:0000259" key="12">
    <source>
        <dbReference type="PROSITE" id="PS51309"/>
    </source>
</evidence>
<protein>
    <recommendedName>
        <fullName evidence="10">Polyadenylate-binding protein</fullName>
        <shortName evidence="10">PABP</shortName>
    </recommendedName>
</protein>
<evidence type="ECO:0000256" key="3">
    <source>
        <dbReference type="ARBA" id="ARBA00022490"/>
    </source>
</evidence>
<evidence type="ECO:0000313" key="13">
    <source>
        <dbReference type="EMBL" id="KAF2297506.1"/>
    </source>
</evidence>
<dbReference type="GO" id="GO:0006166">
    <property type="term" value="P:purine ribonucleoside salvage"/>
    <property type="evidence" value="ECO:0007669"/>
    <property type="project" value="InterPro"/>
</dbReference>
<feature type="domain" description="RRM" evidence="11">
    <location>
        <begin position="32"/>
        <end position="132"/>
    </location>
</feature>
<evidence type="ECO:0000256" key="10">
    <source>
        <dbReference type="RuleBase" id="RU362004"/>
    </source>
</evidence>
<proteinExistence type="inferred from homology"/>
<evidence type="ECO:0000259" key="11">
    <source>
        <dbReference type="PROSITE" id="PS50102"/>
    </source>
</evidence>
<comment type="subcellular location">
    <subcellularLocation>
        <location evidence="1 10">Cytoplasm</location>
    </subcellularLocation>
</comment>
<dbReference type="GO" id="GO:0005737">
    <property type="term" value="C:cytoplasm"/>
    <property type="evidence" value="ECO:0007669"/>
    <property type="project" value="UniProtKB-SubCell"/>
</dbReference>
<keyword evidence="14" id="KW-1185">Reference proteome</keyword>
<comment type="function">
    <text evidence="10">Binds the poly(A) tail of mRNA.</text>
</comment>
<dbReference type="InterPro" id="IPR045305">
    <property type="entry name" value="RRM2_I_PABPs"/>
</dbReference>
<feature type="domain" description="RRM" evidence="11">
    <location>
        <begin position="142"/>
        <end position="219"/>
    </location>
</feature>
<feature type="domain" description="PABC" evidence="12">
    <location>
        <begin position="575"/>
        <end position="652"/>
    </location>
</feature>
<sequence>MAVPATANATSVLTTAAAPVASVTGGGPFVNASLYVGDLEHNVNEGQLYDLFSQIAQVVSVRVCRDQAKRSSLGYAYVNFSNPQDGNLVNVDFILLIVCTFIDFCIIRCKCDGGSEFYSFEWKPIRIMFSHRDPSIRKSGYANVFIKNLDTSLDNKALHDIFAAFGTVLSCKVAVDNNGQSKGYGFVQFENEDAAQSAIKRLNGMLINDKQVYVGLFVRHQERIRANGSPKFTNVYVKNLSDTQLMRTLRKFLALMVPTSAVVMKDQNGKSRCFGFVNFQNPDAAAAAAEKLNGATINNDKAWYVGRAQSKAERASELKTKFEQERISRYEKPRGANLYLKNLDENIKDEKLKELFSEFGSITSCKVMLDHQGLSKGSGFVAFSTPEEASRALIEMNGKMIGRKPLYVAVAQRKEERQAQLQAHFAQIRATGGMSPLPSGIPGYHPGAPQQLYFGEGTPGMIPAQHAGYGFQHQLMPGVRPGFASNFIMPYHLQRQGQPGPRMGTRRGGNPHQMRRQQLLHRNNNPGYMGNNPGYMGNARNGIDSFSVPQGLVGPMMPLPFGVSGNPIDIQQPVIISTLASALASASPWTRNEMLGGHLYPLVERLQPDHVAKVTGMLLEMDQTEVLHLIESPDALKKKVCRWIHIERVLWTKFQISKRVTEIASEITNDFTSISPPPVIVGVATGAFLFLADLVRQIQLPVSVDFIRAESYGSGTKSTGAPTISMDLKLNVEGKHVILVEDIVDTGSTLSSLIAHLKFKGASSVSVCSFLDKPARRKVHFELVGDGKYYLGFECPDHFVVGYGMDFAELYRNLPYIGVLKPEYYKQFDLS</sequence>
<dbReference type="EMBL" id="JAAGAX010000012">
    <property type="protein sequence ID" value="KAF2297506.1"/>
    <property type="molecule type" value="Genomic_DNA"/>
</dbReference>
<evidence type="ECO:0000256" key="6">
    <source>
        <dbReference type="ARBA" id="ARBA00022741"/>
    </source>
</evidence>
<dbReference type="SMART" id="SM00517">
    <property type="entry name" value="PolyA"/>
    <property type="match status" value="1"/>
</dbReference>
<dbReference type="InterPro" id="IPR036053">
    <property type="entry name" value="PABP-dom"/>
</dbReference>
<keyword evidence="5" id="KW-0677">Repeat</keyword>
<dbReference type="SUPFAM" id="SSF63570">
    <property type="entry name" value="PABC (PABP) domain"/>
    <property type="match status" value="1"/>
</dbReference>
<dbReference type="SUPFAM" id="SSF54928">
    <property type="entry name" value="RNA-binding domain, RBD"/>
    <property type="match status" value="3"/>
</dbReference>
<accession>A0A6A6LBW8</accession>
<dbReference type="FunFam" id="3.30.70.330:FF:000285">
    <property type="entry name" value="Polyadenylate-binding protein"/>
    <property type="match status" value="1"/>
</dbReference>
<reference evidence="13 14" key="1">
    <citation type="journal article" date="2020" name="Mol. Plant">
        <title>The Chromosome-Based Rubber Tree Genome Provides New Insights into Spurge Genome Evolution and Rubber Biosynthesis.</title>
        <authorList>
            <person name="Liu J."/>
            <person name="Shi C."/>
            <person name="Shi C.C."/>
            <person name="Li W."/>
            <person name="Zhang Q.J."/>
            <person name="Zhang Y."/>
            <person name="Li K."/>
            <person name="Lu H.F."/>
            <person name="Shi C."/>
            <person name="Zhu S.T."/>
            <person name="Xiao Z.Y."/>
            <person name="Nan H."/>
            <person name="Yue Y."/>
            <person name="Zhu X.G."/>
            <person name="Wu Y."/>
            <person name="Hong X.N."/>
            <person name="Fan G.Y."/>
            <person name="Tong Y."/>
            <person name="Zhang D."/>
            <person name="Mao C.L."/>
            <person name="Liu Y.L."/>
            <person name="Hao S.J."/>
            <person name="Liu W.Q."/>
            <person name="Lv M.Q."/>
            <person name="Zhang H.B."/>
            <person name="Liu Y."/>
            <person name="Hu-Tang G.R."/>
            <person name="Wang J.P."/>
            <person name="Wang J.H."/>
            <person name="Sun Y.H."/>
            <person name="Ni S.B."/>
            <person name="Chen W.B."/>
            <person name="Zhang X.C."/>
            <person name="Jiao Y.N."/>
            <person name="Eichler E.E."/>
            <person name="Li G.H."/>
            <person name="Liu X."/>
            <person name="Gao L.Z."/>
        </authorList>
    </citation>
    <scope>NUCLEOTIDE SEQUENCE [LARGE SCALE GENOMIC DNA]</scope>
    <source>
        <strain evidence="14">cv. GT1</strain>
        <tissue evidence="13">Leaf</tissue>
    </source>
</reference>
<dbReference type="FunFam" id="3.30.70.330:FF:000217">
    <property type="entry name" value="Polyadenylate-binding protein"/>
    <property type="match status" value="1"/>
</dbReference>
<evidence type="ECO:0000256" key="7">
    <source>
        <dbReference type="ARBA" id="ARBA00022842"/>
    </source>
</evidence>
<evidence type="ECO:0000256" key="1">
    <source>
        <dbReference type="ARBA" id="ARBA00004496"/>
    </source>
</evidence>
<dbReference type="Gene3D" id="1.10.1900.10">
    <property type="entry name" value="c-terminal domain of poly(a) binding protein"/>
    <property type="match status" value="1"/>
</dbReference>
<dbReference type="InterPro" id="IPR003954">
    <property type="entry name" value="RRM_euk-type"/>
</dbReference>
<dbReference type="Gene3D" id="3.40.50.2020">
    <property type="match status" value="1"/>
</dbReference>
<dbReference type="FunFam" id="3.40.50.2020:FF:000057">
    <property type="entry name" value="Hypoxanthine phosphoribosyltransferase"/>
    <property type="match status" value="1"/>
</dbReference>
<dbReference type="InterPro" id="IPR005904">
    <property type="entry name" value="Hxn_phspho_trans"/>
</dbReference>
<dbReference type="SMART" id="SM00360">
    <property type="entry name" value="RRM"/>
    <property type="match status" value="4"/>
</dbReference>
<comment type="similarity">
    <text evidence="2 10">Belongs to the polyadenylate-binding protein type-1 family.</text>
</comment>
<dbReference type="GO" id="GO:0046872">
    <property type="term" value="F:metal ion binding"/>
    <property type="evidence" value="ECO:0007669"/>
    <property type="project" value="UniProtKB-KW"/>
</dbReference>
<dbReference type="InterPro" id="IPR035979">
    <property type="entry name" value="RBD_domain_sf"/>
</dbReference>
<dbReference type="InterPro" id="IPR000504">
    <property type="entry name" value="RRM_dom"/>
</dbReference>
<dbReference type="GO" id="GO:0003723">
    <property type="term" value="F:RNA binding"/>
    <property type="evidence" value="ECO:0007669"/>
    <property type="project" value="UniProtKB-UniRule"/>
</dbReference>
<dbReference type="NCBIfam" id="TIGR01628">
    <property type="entry name" value="PABP-1234"/>
    <property type="match status" value="1"/>
</dbReference>
<evidence type="ECO:0000256" key="2">
    <source>
        <dbReference type="ARBA" id="ARBA00008557"/>
    </source>
</evidence>
<evidence type="ECO:0000256" key="5">
    <source>
        <dbReference type="ARBA" id="ARBA00022737"/>
    </source>
</evidence>
<keyword evidence="7" id="KW-0460">Magnesium</keyword>
<dbReference type="Gene3D" id="3.30.70.330">
    <property type="match status" value="4"/>
</dbReference>
<evidence type="ECO:0000256" key="9">
    <source>
        <dbReference type="PROSITE-ProRule" id="PRU00176"/>
    </source>
</evidence>
<dbReference type="Proteomes" id="UP000467840">
    <property type="component" value="Chromosome 18"/>
</dbReference>
<dbReference type="CDD" id="cd12379">
    <property type="entry name" value="RRM2_I_PABPs"/>
    <property type="match status" value="1"/>
</dbReference>
<dbReference type="InterPro" id="IPR012677">
    <property type="entry name" value="Nucleotide-bd_a/b_plait_sf"/>
</dbReference>
<dbReference type="InterPro" id="IPR006515">
    <property type="entry name" value="PABP_1234"/>
</dbReference>
<keyword evidence="3 10" id="KW-0963">Cytoplasm</keyword>
<dbReference type="PROSITE" id="PS51309">
    <property type="entry name" value="PABC"/>
    <property type="match status" value="1"/>
</dbReference>
<comment type="caution">
    <text evidence="13">The sequence shown here is derived from an EMBL/GenBank/DDBJ whole genome shotgun (WGS) entry which is preliminary data.</text>
</comment>
<evidence type="ECO:0000256" key="4">
    <source>
        <dbReference type="ARBA" id="ARBA00022723"/>
    </source>
</evidence>
<dbReference type="PROSITE" id="PS50102">
    <property type="entry name" value="RRM"/>
    <property type="match status" value="4"/>
</dbReference>
<dbReference type="Pfam" id="PF00156">
    <property type="entry name" value="Pribosyltran"/>
    <property type="match status" value="1"/>
</dbReference>
<evidence type="ECO:0000256" key="8">
    <source>
        <dbReference type="ARBA" id="ARBA00022884"/>
    </source>
</evidence>
<dbReference type="NCBIfam" id="TIGR01203">
    <property type="entry name" value="HGPRTase"/>
    <property type="match status" value="1"/>
</dbReference>
<keyword evidence="8 9" id="KW-0694">RNA-binding</keyword>
<dbReference type="InterPro" id="IPR000836">
    <property type="entry name" value="PRTase_dom"/>
</dbReference>
<dbReference type="GO" id="GO:0000166">
    <property type="term" value="F:nucleotide binding"/>
    <property type="evidence" value="ECO:0007669"/>
    <property type="project" value="UniProtKB-KW"/>
</dbReference>
<dbReference type="CDD" id="cd06223">
    <property type="entry name" value="PRTases_typeI"/>
    <property type="match status" value="1"/>
</dbReference>
<dbReference type="SMART" id="SM00361">
    <property type="entry name" value="RRM_1"/>
    <property type="match status" value="2"/>
</dbReference>
<name>A0A6A6LBW8_HEVBR</name>
<gene>
    <name evidence="13" type="ORF">GH714_024681</name>
</gene>
<keyword evidence="6" id="KW-0547">Nucleotide-binding</keyword>
<dbReference type="AlphaFoldDB" id="A0A6A6LBW8"/>
<dbReference type="InterPro" id="IPR029057">
    <property type="entry name" value="PRTase-like"/>
</dbReference>
<dbReference type="PANTHER" id="PTHR24012">
    <property type="entry name" value="RNA BINDING PROTEIN"/>
    <property type="match status" value="1"/>
</dbReference>
<dbReference type="Pfam" id="PF00076">
    <property type="entry name" value="RRM_1"/>
    <property type="match status" value="4"/>
</dbReference>
<dbReference type="SUPFAM" id="SSF53271">
    <property type="entry name" value="PRTase-like"/>
    <property type="match status" value="1"/>
</dbReference>